<keyword evidence="3 9" id="KW-0028">Amino-acid biosynthesis</keyword>
<keyword evidence="9" id="KW-0963">Cytoplasm</keyword>
<keyword evidence="7 9" id="KW-0067">ATP-binding</keyword>
<evidence type="ECO:0000256" key="3">
    <source>
        <dbReference type="ARBA" id="ARBA00022605"/>
    </source>
</evidence>
<dbReference type="RefSeq" id="WP_013874472.1">
    <property type="nucleotide sequence ID" value="NC_015656.1"/>
</dbReference>
<dbReference type="EC" id="2.7.2.8" evidence="9"/>
<evidence type="ECO:0000256" key="2">
    <source>
        <dbReference type="ARBA" id="ARBA00022571"/>
    </source>
</evidence>
<feature type="binding site" evidence="9">
    <location>
        <begin position="79"/>
        <end position="80"/>
    </location>
    <ligand>
        <name>substrate</name>
    </ligand>
</feature>
<feature type="binding site" evidence="9">
    <location>
        <position position="101"/>
    </location>
    <ligand>
        <name>substrate</name>
    </ligand>
</feature>
<dbReference type="STRING" id="656024.FsymDg_3276"/>
<dbReference type="AlphaFoldDB" id="F8AZU1"/>
<evidence type="ECO:0000259" key="11">
    <source>
        <dbReference type="Pfam" id="PF00696"/>
    </source>
</evidence>
<dbReference type="SUPFAM" id="SSF53633">
    <property type="entry name" value="Carbamate kinase-like"/>
    <property type="match status" value="1"/>
</dbReference>
<dbReference type="PANTHER" id="PTHR23342:SF0">
    <property type="entry name" value="N-ACETYLGLUTAMATE SYNTHASE, MITOCHONDRIAL"/>
    <property type="match status" value="1"/>
</dbReference>
<evidence type="ECO:0000256" key="7">
    <source>
        <dbReference type="ARBA" id="ARBA00022840"/>
    </source>
</evidence>
<evidence type="ECO:0000256" key="9">
    <source>
        <dbReference type="HAMAP-Rule" id="MF_00082"/>
    </source>
</evidence>
<keyword evidence="13" id="KW-1185">Reference proteome</keyword>
<dbReference type="UniPathway" id="UPA00068">
    <property type="reaction ID" value="UER00107"/>
</dbReference>
<dbReference type="InterPro" id="IPR037528">
    <property type="entry name" value="ArgB"/>
</dbReference>
<dbReference type="GO" id="GO:0003991">
    <property type="term" value="F:acetylglutamate kinase activity"/>
    <property type="evidence" value="ECO:0007669"/>
    <property type="project" value="UniProtKB-UniRule"/>
</dbReference>
<evidence type="ECO:0000256" key="5">
    <source>
        <dbReference type="ARBA" id="ARBA00022741"/>
    </source>
</evidence>
<organism evidence="12 13">
    <name type="scientific">Candidatus Protofrankia datiscae</name>
    <dbReference type="NCBI Taxonomy" id="2716812"/>
    <lineage>
        <taxon>Bacteria</taxon>
        <taxon>Bacillati</taxon>
        <taxon>Actinomycetota</taxon>
        <taxon>Actinomycetes</taxon>
        <taxon>Frankiales</taxon>
        <taxon>Frankiaceae</taxon>
        <taxon>Protofrankia</taxon>
    </lineage>
</organism>
<dbReference type="InterPro" id="IPR036393">
    <property type="entry name" value="AceGlu_kinase-like_sf"/>
</dbReference>
<comment type="subcellular location">
    <subcellularLocation>
        <location evidence="9">Cytoplasm</location>
    </subcellularLocation>
</comment>
<feature type="domain" description="Aspartate/glutamate/uridylate kinase" evidence="11">
    <location>
        <begin position="40"/>
        <end position="280"/>
    </location>
</feature>
<dbReference type="Pfam" id="PF00696">
    <property type="entry name" value="AA_kinase"/>
    <property type="match status" value="1"/>
</dbReference>
<sequence>MSAAPAPGRPATLVRGHAALAKTQVLIEALPWLSRFHGATIVIKYGGHAMKDPALREAFAADVVFLRYAGLRVVVVHGGGPQITAHLNRLGVESVFAGGLRVTTPETMEIVRMVLVGQVNRDVVGLVNNHGPFAVGLSGEDANLFTARRRPAIVDGEEVDIGLVGDVVEVAPETVTALLDSGKVPVVATVARGIDGGVYNVNADTAAAALAAALGAAKLVILTDVEGLYADWPHSDEVISELTAGELAGLLPTLASGMIPKMEACLRAVHGGVPQAHVLDGRVAHAVLLEVFTDDGIGTLITPDAAPAAAAPAQPARPAAGATATATTAVDGAAAAGTVLAGSVPGRLAVPNGVPDGPVTGPSTSTSAVGADPATGGAL</sequence>
<dbReference type="FunFam" id="3.40.1160.10:FF:000004">
    <property type="entry name" value="Acetylglutamate kinase"/>
    <property type="match status" value="1"/>
</dbReference>
<dbReference type="KEGG" id="fsy:FsymDg_3276"/>
<dbReference type="GO" id="GO:0005737">
    <property type="term" value="C:cytoplasm"/>
    <property type="evidence" value="ECO:0007669"/>
    <property type="project" value="UniProtKB-SubCell"/>
</dbReference>
<feature type="binding site" evidence="9">
    <location>
        <position position="200"/>
    </location>
    <ligand>
        <name>substrate</name>
    </ligand>
</feature>
<dbReference type="HOGENOM" id="CLU_053680_0_1_11"/>
<dbReference type="eggNOG" id="COG0548">
    <property type="taxonomic scope" value="Bacteria"/>
</dbReference>
<feature type="region of interest" description="Disordered" evidence="10">
    <location>
        <begin position="351"/>
        <end position="379"/>
    </location>
</feature>
<comment type="catalytic activity">
    <reaction evidence="8 9">
        <text>N-acetyl-L-glutamate + ATP = N-acetyl-L-glutamyl 5-phosphate + ADP</text>
        <dbReference type="Rhea" id="RHEA:14629"/>
        <dbReference type="ChEBI" id="CHEBI:30616"/>
        <dbReference type="ChEBI" id="CHEBI:44337"/>
        <dbReference type="ChEBI" id="CHEBI:57936"/>
        <dbReference type="ChEBI" id="CHEBI:456216"/>
        <dbReference type="EC" id="2.7.2.8"/>
    </reaction>
</comment>
<evidence type="ECO:0000313" key="12">
    <source>
        <dbReference type="EMBL" id="AEH10580.1"/>
    </source>
</evidence>
<dbReference type="EMBL" id="CP002801">
    <property type="protein sequence ID" value="AEH10580.1"/>
    <property type="molecule type" value="Genomic_DNA"/>
</dbReference>
<keyword evidence="4 9" id="KW-0808">Transferase</keyword>
<dbReference type="GO" id="GO:0005524">
    <property type="term" value="F:ATP binding"/>
    <property type="evidence" value="ECO:0007669"/>
    <property type="project" value="UniProtKB-UniRule"/>
</dbReference>
<dbReference type="NCBIfam" id="TIGR00761">
    <property type="entry name" value="argB"/>
    <property type="match status" value="1"/>
</dbReference>
<dbReference type="HAMAP" id="MF_00082">
    <property type="entry name" value="ArgB"/>
    <property type="match status" value="1"/>
</dbReference>
<dbReference type="InterPro" id="IPR004662">
    <property type="entry name" value="AcgluKinase_fam"/>
</dbReference>
<dbReference type="InterPro" id="IPR041727">
    <property type="entry name" value="NAGK-C"/>
</dbReference>
<dbReference type="InterPro" id="IPR001048">
    <property type="entry name" value="Asp/Glu/Uridylate_kinase"/>
</dbReference>
<name>F8AZU1_9ACTN</name>
<dbReference type="Proteomes" id="UP000001549">
    <property type="component" value="Chromosome"/>
</dbReference>
<keyword evidence="6 9" id="KW-0418">Kinase</keyword>
<gene>
    <name evidence="9" type="primary">argB</name>
    <name evidence="12" type="ordered locus">FsymDg_3276</name>
</gene>
<dbReference type="Gene3D" id="3.40.1160.10">
    <property type="entry name" value="Acetylglutamate kinase-like"/>
    <property type="match status" value="1"/>
</dbReference>
<evidence type="ECO:0000256" key="6">
    <source>
        <dbReference type="ARBA" id="ARBA00022777"/>
    </source>
</evidence>
<keyword evidence="5 9" id="KW-0547">Nucleotide-binding</keyword>
<evidence type="ECO:0000256" key="1">
    <source>
        <dbReference type="ARBA" id="ARBA00004828"/>
    </source>
</evidence>
<evidence type="ECO:0000313" key="13">
    <source>
        <dbReference type="Proteomes" id="UP000001549"/>
    </source>
</evidence>
<evidence type="ECO:0000256" key="4">
    <source>
        <dbReference type="ARBA" id="ARBA00022679"/>
    </source>
</evidence>
<evidence type="ECO:0000256" key="10">
    <source>
        <dbReference type="SAM" id="MobiDB-lite"/>
    </source>
</evidence>
<dbReference type="PANTHER" id="PTHR23342">
    <property type="entry name" value="N-ACETYLGLUTAMATE SYNTHASE"/>
    <property type="match status" value="1"/>
</dbReference>
<feature type="site" description="Transition state stabilizer" evidence="9">
    <location>
        <position position="261"/>
    </location>
</feature>
<dbReference type="PRINTS" id="PR00474">
    <property type="entry name" value="GLU5KINASE"/>
</dbReference>
<comment type="function">
    <text evidence="9">Catalyzes the ATP-dependent phosphorylation of N-acetyl-L-glutamate.</text>
</comment>
<accession>F8AZU1</accession>
<comment type="similarity">
    <text evidence="9">Belongs to the acetylglutamate kinase family. ArgB subfamily.</text>
</comment>
<comment type="pathway">
    <text evidence="1 9">Amino-acid biosynthesis; L-arginine biosynthesis; N(2)-acetyl-L-ornithine from L-glutamate: step 2/4.</text>
</comment>
<keyword evidence="2 9" id="KW-0055">Arginine biosynthesis</keyword>
<proteinExistence type="inferred from homology"/>
<feature type="site" description="Transition state stabilizer" evidence="9">
    <location>
        <position position="44"/>
    </location>
</feature>
<dbReference type="InterPro" id="IPR001057">
    <property type="entry name" value="Glu/AcGlu_kinase"/>
</dbReference>
<protein>
    <recommendedName>
        <fullName evidence="9">Acetylglutamate kinase</fullName>
        <ecNumber evidence="9">2.7.2.8</ecNumber>
    </recommendedName>
    <alternativeName>
        <fullName evidence="9">N-acetyl-L-glutamate 5-phosphotransferase</fullName>
    </alternativeName>
    <alternativeName>
        <fullName evidence="9">NAG kinase</fullName>
        <shortName evidence="9">NAGK</shortName>
    </alternativeName>
</protein>
<dbReference type="CDD" id="cd04250">
    <property type="entry name" value="AAK_NAGK-C"/>
    <property type="match status" value="1"/>
</dbReference>
<dbReference type="GO" id="GO:0042450">
    <property type="term" value="P:L-arginine biosynthetic process via ornithine"/>
    <property type="evidence" value="ECO:0007669"/>
    <property type="project" value="UniProtKB-UniRule"/>
</dbReference>
<evidence type="ECO:0000256" key="8">
    <source>
        <dbReference type="ARBA" id="ARBA00048141"/>
    </source>
</evidence>
<reference evidence="12 13" key="1">
    <citation type="submission" date="2011-05" db="EMBL/GenBank/DDBJ databases">
        <title>Complete sequence of chromosome of Frankia symbiont of Datisca glomerata.</title>
        <authorList>
            <consortium name="US DOE Joint Genome Institute"/>
            <person name="Lucas S."/>
            <person name="Han J."/>
            <person name="Lapidus A."/>
            <person name="Cheng J.-F."/>
            <person name="Goodwin L."/>
            <person name="Pitluck S."/>
            <person name="Peters L."/>
            <person name="Mikhailova N."/>
            <person name="Chertkov O."/>
            <person name="Teshima H."/>
            <person name="Han C."/>
            <person name="Tapia R."/>
            <person name="Land M."/>
            <person name="Hauser L."/>
            <person name="Kyrpides N."/>
            <person name="Ivanova N."/>
            <person name="Pagani I."/>
            <person name="Berry A."/>
            <person name="Pawlowski K."/>
            <person name="Persson T."/>
            <person name="Vanden Heuvel B."/>
            <person name="Benson D."/>
            <person name="Woyke T."/>
        </authorList>
    </citation>
    <scope>NUCLEOTIDE SEQUENCE [LARGE SCALE GENOMIC DNA]</scope>
    <source>
        <strain evidence="13">4085684</strain>
    </source>
</reference>